<protein>
    <recommendedName>
        <fullName evidence="4">Lipopolysaccharide export system protein LptC</fullName>
    </recommendedName>
</protein>
<proteinExistence type="predicted"/>
<feature type="transmembrane region" description="Helical" evidence="1">
    <location>
        <begin position="12"/>
        <end position="33"/>
    </location>
</feature>
<keyword evidence="1" id="KW-0812">Transmembrane</keyword>
<sequence length="199" mass="21133">MSLTDSGYSRLVTWLKIGLPLIALALLSTLFLFSRTIDPTRAIQFTALNVEELAREPRVTAPRYSGLTSDGSALRVEAATARTDPLQPSGLSGQEVEAWLETPDGQSAAMQATSAAIDQGSGELRLTGAVRLETSGGYDLQSEEVIALLDRTRLVSPGPVQGSAPAGDLEAGAMTLQQAPDGQSYVLVFNEGVRLLYRP</sequence>
<gene>
    <name evidence="2" type="ORF">ACFSGJ_15180</name>
</gene>
<accession>A0ABW4S800</accession>
<keyword evidence="1" id="KW-1133">Transmembrane helix</keyword>
<dbReference type="Proteomes" id="UP001597353">
    <property type="component" value="Unassembled WGS sequence"/>
</dbReference>
<evidence type="ECO:0000313" key="3">
    <source>
        <dbReference type="Proteomes" id="UP001597353"/>
    </source>
</evidence>
<comment type="caution">
    <text evidence="2">The sequence shown here is derived from an EMBL/GenBank/DDBJ whole genome shotgun (WGS) entry which is preliminary data.</text>
</comment>
<keyword evidence="1" id="KW-0472">Membrane</keyword>
<evidence type="ECO:0000256" key="1">
    <source>
        <dbReference type="SAM" id="Phobius"/>
    </source>
</evidence>
<evidence type="ECO:0008006" key="4">
    <source>
        <dbReference type="Google" id="ProtNLM"/>
    </source>
</evidence>
<name>A0ABW4S800_9RHOB</name>
<reference evidence="3" key="1">
    <citation type="journal article" date="2019" name="Int. J. Syst. Evol. Microbiol.">
        <title>The Global Catalogue of Microorganisms (GCM) 10K type strain sequencing project: providing services to taxonomists for standard genome sequencing and annotation.</title>
        <authorList>
            <consortium name="The Broad Institute Genomics Platform"/>
            <consortium name="The Broad Institute Genome Sequencing Center for Infectious Disease"/>
            <person name="Wu L."/>
            <person name="Ma J."/>
        </authorList>
    </citation>
    <scope>NUCLEOTIDE SEQUENCE [LARGE SCALE GENOMIC DNA]</scope>
    <source>
        <strain evidence="3">CGMCC 4.7242</strain>
    </source>
</reference>
<dbReference type="RefSeq" id="WP_390263599.1">
    <property type="nucleotide sequence ID" value="NZ_JBHUGH010000012.1"/>
</dbReference>
<organism evidence="2 3">
    <name type="scientific">Halodurantibacterium flavum</name>
    <dbReference type="NCBI Taxonomy" id="1382802"/>
    <lineage>
        <taxon>Bacteria</taxon>
        <taxon>Pseudomonadati</taxon>
        <taxon>Pseudomonadota</taxon>
        <taxon>Alphaproteobacteria</taxon>
        <taxon>Rhodobacterales</taxon>
        <taxon>Paracoccaceae</taxon>
        <taxon>Halodurantibacterium</taxon>
    </lineage>
</organism>
<evidence type="ECO:0000313" key="2">
    <source>
        <dbReference type="EMBL" id="MFD1913554.1"/>
    </source>
</evidence>
<keyword evidence="3" id="KW-1185">Reference proteome</keyword>
<dbReference type="EMBL" id="JBHUGH010000012">
    <property type="protein sequence ID" value="MFD1913554.1"/>
    <property type="molecule type" value="Genomic_DNA"/>
</dbReference>